<proteinExistence type="predicted"/>
<keyword evidence="2" id="KW-1185">Reference proteome</keyword>
<dbReference type="AlphaFoldDB" id="A0A9Q9AIH6"/>
<accession>A0A9Q9AIH6</accession>
<gene>
    <name evidence="1" type="ORF">Slin15195_G017330</name>
</gene>
<protein>
    <submittedName>
        <fullName evidence="1">Uncharacterized protein</fullName>
    </submittedName>
</protein>
<reference evidence="1" key="1">
    <citation type="submission" date="2022-06" db="EMBL/GenBank/DDBJ databases">
        <title>Complete genome sequences of two strains of the flax pathogen Septoria linicola.</title>
        <authorList>
            <person name="Lapalu N."/>
            <person name="Simon A."/>
            <person name="Demenou B."/>
            <person name="Paumier D."/>
            <person name="Guillot M.-P."/>
            <person name="Gout L."/>
            <person name="Valade R."/>
        </authorList>
    </citation>
    <scope>NUCLEOTIDE SEQUENCE</scope>
    <source>
        <strain evidence="1">SE15195</strain>
    </source>
</reference>
<evidence type="ECO:0000313" key="1">
    <source>
        <dbReference type="EMBL" id="USW48414.1"/>
    </source>
</evidence>
<dbReference type="Proteomes" id="UP001056384">
    <property type="component" value="Chromosome 1"/>
</dbReference>
<name>A0A9Q9AIH6_9PEZI</name>
<organism evidence="1 2">
    <name type="scientific">Septoria linicola</name>
    <dbReference type="NCBI Taxonomy" id="215465"/>
    <lineage>
        <taxon>Eukaryota</taxon>
        <taxon>Fungi</taxon>
        <taxon>Dikarya</taxon>
        <taxon>Ascomycota</taxon>
        <taxon>Pezizomycotina</taxon>
        <taxon>Dothideomycetes</taxon>
        <taxon>Dothideomycetidae</taxon>
        <taxon>Mycosphaerellales</taxon>
        <taxon>Mycosphaerellaceae</taxon>
        <taxon>Septoria</taxon>
    </lineage>
</organism>
<dbReference type="EMBL" id="CP099418">
    <property type="protein sequence ID" value="USW48414.1"/>
    <property type="molecule type" value="Genomic_DNA"/>
</dbReference>
<evidence type="ECO:0000313" key="2">
    <source>
        <dbReference type="Proteomes" id="UP001056384"/>
    </source>
</evidence>
<sequence length="96" mass="10827">MAVENIQVEVSQVSTFAVCCTSNLTLEDVNNFLAQVWREEERTATEFTPPTHVLTVVHDLKTFFWGATEKLKGEDLETVLQSPFAGLIILRLENCL</sequence>